<sequence length="27" mass="3113">MFLSHNLKVCTLQLVFSITENSTDTNR</sequence>
<accession>A0A0E9QH65</accession>
<name>A0A0E9QH65_ANGAN</name>
<proteinExistence type="predicted"/>
<protein>
    <submittedName>
        <fullName evidence="1">Uncharacterized protein</fullName>
    </submittedName>
</protein>
<dbReference type="AlphaFoldDB" id="A0A0E9QH65"/>
<reference evidence="1" key="2">
    <citation type="journal article" date="2015" name="Fish Shellfish Immunol.">
        <title>Early steps in the European eel (Anguilla anguilla)-Vibrio vulnificus interaction in the gills: Role of the RtxA13 toxin.</title>
        <authorList>
            <person name="Callol A."/>
            <person name="Pajuelo D."/>
            <person name="Ebbesson L."/>
            <person name="Teles M."/>
            <person name="MacKenzie S."/>
            <person name="Amaro C."/>
        </authorList>
    </citation>
    <scope>NUCLEOTIDE SEQUENCE</scope>
</reference>
<reference evidence="1" key="1">
    <citation type="submission" date="2014-11" db="EMBL/GenBank/DDBJ databases">
        <authorList>
            <person name="Amaro Gonzalez C."/>
        </authorList>
    </citation>
    <scope>NUCLEOTIDE SEQUENCE</scope>
</reference>
<dbReference type="EMBL" id="GBXM01093124">
    <property type="protein sequence ID" value="JAH15453.1"/>
    <property type="molecule type" value="Transcribed_RNA"/>
</dbReference>
<organism evidence="1">
    <name type="scientific">Anguilla anguilla</name>
    <name type="common">European freshwater eel</name>
    <name type="synonym">Muraena anguilla</name>
    <dbReference type="NCBI Taxonomy" id="7936"/>
    <lineage>
        <taxon>Eukaryota</taxon>
        <taxon>Metazoa</taxon>
        <taxon>Chordata</taxon>
        <taxon>Craniata</taxon>
        <taxon>Vertebrata</taxon>
        <taxon>Euteleostomi</taxon>
        <taxon>Actinopterygii</taxon>
        <taxon>Neopterygii</taxon>
        <taxon>Teleostei</taxon>
        <taxon>Anguilliformes</taxon>
        <taxon>Anguillidae</taxon>
        <taxon>Anguilla</taxon>
    </lineage>
</organism>
<evidence type="ECO:0000313" key="1">
    <source>
        <dbReference type="EMBL" id="JAH15453.1"/>
    </source>
</evidence>